<gene>
    <name evidence="1" type="ORF">PR048_022625</name>
</gene>
<protein>
    <submittedName>
        <fullName evidence="1">Uncharacterized protein</fullName>
    </submittedName>
</protein>
<name>A0ABQ9H1H8_9NEOP</name>
<keyword evidence="2" id="KW-1185">Reference proteome</keyword>
<proteinExistence type="predicted"/>
<comment type="caution">
    <text evidence="1">The sequence shown here is derived from an EMBL/GenBank/DDBJ whole genome shotgun (WGS) entry which is preliminary data.</text>
</comment>
<accession>A0ABQ9H1H8</accession>
<evidence type="ECO:0000313" key="2">
    <source>
        <dbReference type="Proteomes" id="UP001159363"/>
    </source>
</evidence>
<dbReference type="Proteomes" id="UP001159363">
    <property type="component" value="Chromosome 7"/>
</dbReference>
<dbReference type="PANTHER" id="PTHR11439">
    <property type="entry name" value="GAG-POL-RELATED RETROTRANSPOSON"/>
    <property type="match status" value="1"/>
</dbReference>
<dbReference type="EMBL" id="JARBHB010000008">
    <property type="protein sequence ID" value="KAJ8878158.1"/>
    <property type="molecule type" value="Genomic_DNA"/>
</dbReference>
<organism evidence="1 2">
    <name type="scientific">Dryococelus australis</name>
    <dbReference type="NCBI Taxonomy" id="614101"/>
    <lineage>
        <taxon>Eukaryota</taxon>
        <taxon>Metazoa</taxon>
        <taxon>Ecdysozoa</taxon>
        <taxon>Arthropoda</taxon>
        <taxon>Hexapoda</taxon>
        <taxon>Insecta</taxon>
        <taxon>Pterygota</taxon>
        <taxon>Neoptera</taxon>
        <taxon>Polyneoptera</taxon>
        <taxon>Phasmatodea</taxon>
        <taxon>Verophasmatodea</taxon>
        <taxon>Anareolatae</taxon>
        <taxon>Phasmatidae</taxon>
        <taxon>Eurycanthinae</taxon>
        <taxon>Dryococelus</taxon>
    </lineage>
</organism>
<dbReference type="CDD" id="cd09272">
    <property type="entry name" value="RNase_HI_RT_Ty1"/>
    <property type="match status" value="1"/>
</dbReference>
<sequence>MQILLMTLLTKKVFQDFVRVFGNNVSWKSKKQSYVSLSSTEAEYVALASAATECLYHNQPCIKICSTFKTKRSKHISVEFHFVKDVVLDRKILRLSYVETSDQLADCLNKELPYCKLVKHIEGLGISKSGER</sequence>
<reference evidence="1 2" key="1">
    <citation type="submission" date="2023-02" db="EMBL/GenBank/DDBJ databases">
        <title>LHISI_Scaffold_Assembly.</title>
        <authorList>
            <person name="Stuart O.P."/>
            <person name="Cleave R."/>
            <person name="Magrath M.J.L."/>
            <person name="Mikheyev A.S."/>
        </authorList>
    </citation>
    <scope>NUCLEOTIDE SEQUENCE [LARGE SCALE GENOMIC DNA]</scope>
    <source>
        <strain evidence="1">Daus_M_001</strain>
        <tissue evidence="1">Leg muscle</tissue>
    </source>
</reference>
<dbReference type="PANTHER" id="PTHR11439:SF511">
    <property type="match status" value="1"/>
</dbReference>
<evidence type="ECO:0000313" key="1">
    <source>
        <dbReference type="EMBL" id="KAJ8878158.1"/>
    </source>
</evidence>